<dbReference type="EMBL" id="POUB01000259">
    <property type="protein sequence ID" value="PZF88985.1"/>
    <property type="molecule type" value="Genomic_DNA"/>
</dbReference>
<reference evidence="2 3" key="1">
    <citation type="submission" date="2018-01" db="EMBL/GenBank/DDBJ databases">
        <title>Draft genome sequence of Salinispora sp. 13K206.</title>
        <authorList>
            <person name="Sahin N."/>
            <person name="Saygin H."/>
            <person name="Ay H."/>
        </authorList>
    </citation>
    <scope>NUCLEOTIDE SEQUENCE [LARGE SCALE GENOMIC DNA]</scope>
    <source>
        <strain evidence="2 3">13K206</strain>
    </source>
</reference>
<comment type="caution">
    <text evidence="2">The sequence shown here is derived from an EMBL/GenBank/DDBJ whole genome shotgun (WGS) entry which is preliminary data.</text>
</comment>
<dbReference type="AlphaFoldDB" id="A0A2W2BPA5"/>
<protein>
    <submittedName>
        <fullName evidence="2">Uncharacterized protein</fullName>
    </submittedName>
</protein>
<feature type="region of interest" description="Disordered" evidence="1">
    <location>
        <begin position="1"/>
        <end position="20"/>
    </location>
</feature>
<feature type="compositionally biased region" description="Basic and acidic residues" evidence="1">
    <location>
        <begin position="1"/>
        <end position="18"/>
    </location>
</feature>
<evidence type="ECO:0000313" key="2">
    <source>
        <dbReference type="EMBL" id="PZF88985.1"/>
    </source>
</evidence>
<sequence>MWMNRPDRRRVSGSDQDRSTVVTRVAVHPDQAVLPWTGRARSVDPQTRTWCPSESSHPGC</sequence>
<proteinExistence type="predicted"/>
<name>A0A2W2BPA5_9ACTN</name>
<keyword evidence="3" id="KW-1185">Reference proteome</keyword>
<gene>
    <name evidence="2" type="ORF">C1I99_25880</name>
</gene>
<dbReference type="Proteomes" id="UP000248749">
    <property type="component" value="Unassembled WGS sequence"/>
</dbReference>
<evidence type="ECO:0000256" key="1">
    <source>
        <dbReference type="SAM" id="MobiDB-lite"/>
    </source>
</evidence>
<organism evidence="2 3">
    <name type="scientific">Micromonospora deserti</name>
    <dbReference type="NCBI Taxonomy" id="2070366"/>
    <lineage>
        <taxon>Bacteria</taxon>
        <taxon>Bacillati</taxon>
        <taxon>Actinomycetota</taxon>
        <taxon>Actinomycetes</taxon>
        <taxon>Micromonosporales</taxon>
        <taxon>Micromonosporaceae</taxon>
        <taxon>Micromonospora</taxon>
    </lineage>
</organism>
<evidence type="ECO:0000313" key="3">
    <source>
        <dbReference type="Proteomes" id="UP000248749"/>
    </source>
</evidence>
<accession>A0A2W2BPA5</accession>